<dbReference type="PANTHER" id="PTHR30535">
    <property type="entry name" value="VITAMIN B12-BINDING PROTEIN"/>
    <property type="match status" value="1"/>
</dbReference>
<dbReference type="SUPFAM" id="SSF53807">
    <property type="entry name" value="Helical backbone' metal receptor"/>
    <property type="match status" value="1"/>
</dbReference>
<dbReference type="PANTHER" id="PTHR30535:SF7">
    <property type="entry name" value="IRON(III) DICITRATE-BINDING PROTEIN"/>
    <property type="match status" value="1"/>
</dbReference>
<feature type="chain" id="PRO_5039538260" evidence="2">
    <location>
        <begin position="25"/>
        <end position="336"/>
    </location>
</feature>
<dbReference type="AlphaFoldDB" id="A0A2S7Z8C3"/>
<evidence type="ECO:0000313" key="4">
    <source>
        <dbReference type="EMBL" id="PQL19511.1"/>
    </source>
</evidence>
<dbReference type="Pfam" id="PF01497">
    <property type="entry name" value="Peripla_BP_2"/>
    <property type="match status" value="1"/>
</dbReference>
<comment type="caution">
    <text evidence="4">The sequence shown here is derived from an EMBL/GenBank/DDBJ whole genome shotgun (WGS) entry which is preliminary data.</text>
</comment>
<dbReference type="STRING" id="1298594.GCA_001312465_02125"/>
<organism evidence="4 5">
    <name type="scientific">Veillonella denticariosi JCM 15641</name>
    <dbReference type="NCBI Taxonomy" id="1298594"/>
    <lineage>
        <taxon>Bacteria</taxon>
        <taxon>Bacillati</taxon>
        <taxon>Bacillota</taxon>
        <taxon>Negativicutes</taxon>
        <taxon>Veillonellales</taxon>
        <taxon>Veillonellaceae</taxon>
        <taxon>Veillonella</taxon>
    </lineage>
</organism>
<dbReference type="InterPro" id="IPR002491">
    <property type="entry name" value="ABC_transptr_periplasmic_BD"/>
</dbReference>
<accession>A0A2S7Z8C3</accession>
<reference evidence="4 5" key="1">
    <citation type="submission" date="2018-01" db="EMBL/GenBank/DDBJ databases">
        <title>Draft genome sequences of clinical isolates and type strains of oral Veillonella including Veillonella infantum sp., nov.</title>
        <authorList>
            <person name="Mashima I."/>
            <person name="Liao Y.-C."/>
            <person name="Sabharwal A."/>
            <person name="Haase E.M."/>
            <person name="Nakazawa F."/>
            <person name="Scannapieco F.A."/>
        </authorList>
    </citation>
    <scope>NUCLEOTIDE SEQUENCE [LARGE SCALE GENOMIC DNA]</scope>
    <source>
        <strain evidence="4 5">JCM 15641</strain>
    </source>
</reference>
<gene>
    <name evidence="4" type="ORF">VEHSUH05_09135</name>
</gene>
<evidence type="ECO:0000313" key="5">
    <source>
        <dbReference type="Proteomes" id="UP000237916"/>
    </source>
</evidence>
<evidence type="ECO:0000256" key="2">
    <source>
        <dbReference type="SAM" id="SignalP"/>
    </source>
</evidence>
<protein>
    <submittedName>
        <fullName evidence="4">ABC transporter substrate-binding protein</fullName>
    </submittedName>
</protein>
<keyword evidence="2" id="KW-0732">Signal</keyword>
<dbReference type="Proteomes" id="UP000237916">
    <property type="component" value="Unassembled WGS sequence"/>
</dbReference>
<dbReference type="EMBL" id="PPDB01000007">
    <property type="protein sequence ID" value="PQL19511.1"/>
    <property type="molecule type" value="Genomic_DNA"/>
</dbReference>
<feature type="domain" description="Fe/B12 periplasmic-binding" evidence="3">
    <location>
        <begin position="64"/>
        <end position="334"/>
    </location>
</feature>
<dbReference type="PROSITE" id="PS51257">
    <property type="entry name" value="PROKAR_LIPOPROTEIN"/>
    <property type="match status" value="1"/>
</dbReference>
<dbReference type="RefSeq" id="WP_105091380.1">
    <property type="nucleotide sequence ID" value="NZ_PPDB01000007.1"/>
</dbReference>
<dbReference type="InterPro" id="IPR050902">
    <property type="entry name" value="ABC_Transporter_SBP"/>
</dbReference>
<evidence type="ECO:0000256" key="1">
    <source>
        <dbReference type="ARBA" id="ARBA00008814"/>
    </source>
</evidence>
<sequence length="336" mass="37407">MFQNLRKAKKLVVITLTCAAFAIAGCGSDADATKDTADTGKAVTWSETFDGTKTDFSVKTPPTHAVSMSQATTEMMLQLGLEDKMAGTAFKEEEIYPPLQAAYDKVKVLSDKWPSYEVFMSVKPDFATGWPDSFSKRAIPADKMIAQKVNIWLPESMLSTKADLDTNFNDMIKLGEIFGVKDKAEDWVAGQRKTLASIQDKLKDLPRKRVFIYDSEDGQPFTAFEGYTTNILRLIGADNVMSGLGVDKTWAKGSWETVIAQNPDYIIIADYGNSIRNDDDFQQKIEKIKANPQLQDITAVKENHFIRVKLSEITPGVRTVDALKRLAEEIHGVKID</sequence>
<proteinExistence type="inferred from homology"/>
<dbReference type="OrthoDB" id="9816357at2"/>
<dbReference type="Gene3D" id="3.40.50.1980">
    <property type="entry name" value="Nitrogenase molybdenum iron protein domain"/>
    <property type="match status" value="2"/>
</dbReference>
<feature type="signal peptide" evidence="2">
    <location>
        <begin position="1"/>
        <end position="24"/>
    </location>
</feature>
<keyword evidence="5" id="KW-1185">Reference proteome</keyword>
<name>A0A2S7Z8C3_9FIRM</name>
<dbReference type="PROSITE" id="PS50983">
    <property type="entry name" value="FE_B12_PBP"/>
    <property type="match status" value="1"/>
</dbReference>
<evidence type="ECO:0000259" key="3">
    <source>
        <dbReference type="PROSITE" id="PS50983"/>
    </source>
</evidence>
<comment type="similarity">
    <text evidence="1">Belongs to the bacterial solute-binding protein 8 family.</text>
</comment>